<protein>
    <recommendedName>
        <fullName evidence="3">YtxH-like protein</fullName>
    </recommendedName>
</protein>
<organism evidence="1 2">
    <name type="scientific">Pedobacter insulae</name>
    <dbReference type="NCBI Taxonomy" id="414048"/>
    <lineage>
        <taxon>Bacteria</taxon>
        <taxon>Pseudomonadati</taxon>
        <taxon>Bacteroidota</taxon>
        <taxon>Sphingobacteriia</taxon>
        <taxon>Sphingobacteriales</taxon>
        <taxon>Sphingobacteriaceae</taxon>
        <taxon>Pedobacter</taxon>
    </lineage>
</organism>
<name>A0A1I2XL12_9SPHI</name>
<proteinExistence type="predicted"/>
<dbReference type="Proteomes" id="UP000199666">
    <property type="component" value="Unassembled WGS sequence"/>
</dbReference>
<dbReference type="OrthoDB" id="773166at2"/>
<gene>
    <name evidence="1" type="ORF">SAMN04489864_105294</name>
</gene>
<dbReference type="EMBL" id="FOPP01000005">
    <property type="protein sequence ID" value="SFH13709.1"/>
    <property type="molecule type" value="Genomic_DNA"/>
</dbReference>
<evidence type="ECO:0000313" key="2">
    <source>
        <dbReference type="Proteomes" id="UP000199666"/>
    </source>
</evidence>
<dbReference type="RefSeq" id="WP_090993870.1">
    <property type="nucleotide sequence ID" value="NZ_FOPP01000005.1"/>
</dbReference>
<sequence>MTKQTKILTGLLAGAALGAGIALVLSDKNDMKEKMSDWLCDVLSQSKGSLGKVSGLLKDALAKTSSAT</sequence>
<keyword evidence="2" id="KW-1185">Reference proteome</keyword>
<reference evidence="1 2" key="1">
    <citation type="submission" date="2016-10" db="EMBL/GenBank/DDBJ databases">
        <authorList>
            <person name="de Groot N.N."/>
        </authorList>
    </citation>
    <scope>NUCLEOTIDE SEQUENCE [LARGE SCALE GENOMIC DNA]</scope>
    <source>
        <strain evidence="1 2">DSM 18684</strain>
    </source>
</reference>
<accession>A0A1I2XL12</accession>
<evidence type="ECO:0008006" key="3">
    <source>
        <dbReference type="Google" id="ProtNLM"/>
    </source>
</evidence>
<dbReference type="AlphaFoldDB" id="A0A1I2XL12"/>
<dbReference type="STRING" id="414048.SAMN04489864_105294"/>
<evidence type="ECO:0000313" key="1">
    <source>
        <dbReference type="EMBL" id="SFH13709.1"/>
    </source>
</evidence>